<keyword evidence="4" id="KW-1185">Reference proteome</keyword>
<dbReference type="Proteomes" id="UP000481153">
    <property type="component" value="Unassembled WGS sequence"/>
</dbReference>
<evidence type="ECO:0000256" key="1">
    <source>
        <dbReference type="SAM" id="Coils"/>
    </source>
</evidence>
<evidence type="ECO:0000313" key="4">
    <source>
        <dbReference type="Proteomes" id="UP000481153"/>
    </source>
</evidence>
<accession>A0A6G0X7P1</accession>
<organism evidence="3 4">
    <name type="scientific">Aphanomyces euteiches</name>
    <dbReference type="NCBI Taxonomy" id="100861"/>
    <lineage>
        <taxon>Eukaryota</taxon>
        <taxon>Sar</taxon>
        <taxon>Stramenopiles</taxon>
        <taxon>Oomycota</taxon>
        <taxon>Saprolegniomycetes</taxon>
        <taxon>Saprolegniales</taxon>
        <taxon>Verrucalvaceae</taxon>
        <taxon>Aphanomyces</taxon>
    </lineage>
</organism>
<keyword evidence="1" id="KW-0175">Coiled coil</keyword>
<reference evidence="3 4" key="1">
    <citation type="submission" date="2019-07" db="EMBL/GenBank/DDBJ databases">
        <title>Genomics analysis of Aphanomyces spp. identifies a new class of oomycete effector associated with host adaptation.</title>
        <authorList>
            <person name="Gaulin E."/>
        </authorList>
    </citation>
    <scope>NUCLEOTIDE SEQUENCE [LARGE SCALE GENOMIC DNA]</scope>
    <source>
        <strain evidence="3 4">ATCC 201684</strain>
    </source>
</reference>
<feature type="coiled-coil region" evidence="1">
    <location>
        <begin position="97"/>
        <end position="124"/>
    </location>
</feature>
<evidence type="ECO:0000313" key="3">
    <source>
        <dbReference type="EMBL" id="KAF0736028.1"/>
    </source>
</evidence>
<evidence type="ECO:0000256" key="2">
    <source>
        <dbReference type="SAM" id="MobiDB-lite"/>
    </source>
</evidence>
<gene>
    <name evidence="3" type="ORF">Ae201684_007616</name>
</gene>
<dbReference type="EMBL" id="VJMJ01000090">
    <property type="protein sequence ID" value="KAF0736028.1"/>
    <property type="molecule type" value="Genomic_DNA"/>
</dbReference>
<proteinExistence type="predicted"/>
<dbReference type="VEuPathDB" id="FungiDB:AeMF1_020108"/>
<name>A0A6G0X7P1_9STRA</name>
<comment type="caution">
    <text evidence="3">The sequence shown here is derived from an EMBL/GenBank/DDBJ whole genome shotgun (WGS) entry which is preliminary data.</text>
</comment>
<sequence length="451" mass="51293">MDDAWDIATDLPFLIARDEELKAELASVFDLLAGEEDATDNTDSTDSTSTESTDESDGKSSPPPAASASRPAKRKPKVSNAPPGARNPYQFRQKQEILLLQSQVETLKQQLEEARQSSVKKDNMPKWERAARMELQAKLRALADNEQMKADIEQQNSFIAEMERFFRKKPRLTMETDIESEEWCAYKLAAKASLRFTAIHAIADRQYHRMETAFINADLVDVIGNLLRLRPVRLPNNKLLIELVNHVTLAAPYRNVAKSVWQTHRTPYVSETSQTTVEVLDPYIVYEQCTETKYKTTCHSNTISKYYQEDKRDVILWRTVLEDELSPHMLKGAVDDQWGWLELTPLPNRNHCRLTLLMQIMADTSESAPPQLKVDATVDSITATLQMMSCSVVPKHALPHSAPFGTVQRDEITDGLPPALLTFMERGRRMETLLRSAVDRAIADFNNFKQR</sequence>
<dbReference type="AlphaFoldDB" id="A0A6G0X7P1"/>
<feature type="compositionally biased region" description="Low complexity" evidence="2">
    <location>
        <begin position="41"/>
        <end position="51"/>
    </location>
</feature>
<feature type="region of interest" description="Disordered" evidence="2">
    <location>
        <begin position="33"/>
        <end position="88"/>
    </location>
</feature>
<protein>
    <submittedName>
        <fullName evidence="3">Uncharacterized protein</fullName>
    </submittedName>
</protein>